<evidence type="ECO:0000256" key="5">
    <source>
        <dbReference type="ARBA" id="ARBA00022824"/>
    </source>
</evidence>
<comment type="subunit">
    <text evidence="8">Component of the oligosaccharyltransferase (OST) complex.</text>
</comment>
<evidence type="ECO:0000256" key="2">
    <source>
        <dbReference type="ARBA" id="ARBA00004922"/>
    </source>
</evidence>
<dbReference type="EMBL" id="DF237032">
    <property type="protein sequence ID" value="GAQ81543.1"/>
    <property type="molecule type" value="Genomic_DNA"/>
</dbReference>
<dbReference type="UniPathway" id="UPA00378"/>
<evidence type="ECO:0000259" key="9">
    <source>
        <dbReference type="Pfam" id="PF03345"/>
    </source>
</evidence>
<keyword evidence="4 8" id="KW-0812">Transmembrane</keyword>
<feature type="transmembrane region" description="Helical" evidence="8">
    <location>
        <begin position="416"/>
        <end position="438"/>
    </location>
</feature>
<dbReference type="AlphaFoldDB" id="A0A1Y1HTT8"/>
<evidence type="ECO:0000256" key="4">
    <source>
        <dbReference type="ARBA" id="ARBA00022692"/>
    </source>
</evidence>
<dbReference type="InterPro" id="IPR055459">
    <property type="entry name" value="OST48_MD"/>
</dbReference>
<proteinExistence type="inferred from homology"/>
<sequence>MAALGKPLLLVVLLAVAAVHQVGAFSEETPTDQRILVLLDDFGIKATHSMYFKSLTDRGYDLHFKLADDASLALQKYGAYLYDALIFFAPTFDVLGGSLDVAVILDFIDSGHDVVLAAEGGASDVVRDIATECGVDLEEEENAVVVDHVNHSSLDADHTIVAASDLIQSKAILGPKTIEAPVLFRGLGMSVNPSNELVVKVLTAPPTTFSSSPSAKVAKVPTAHGRNLVLVAALQARNHARVLVSGSLDLFSDKFFLASVEKKTPGAAPTNFEKSGNEQFAVEATKWTLHERGHLRATNVRHHKVDEVAEGAVYRIRDEVEYSLDIQEWDGAKWVPYHADDVQLQFFLMSPYVRKALTSNKKGHFSTTFQIPDVYGVFQFKVDYHRLGYTDLNLAKQIPVRPFKHNEYERFIGAAYPYYSSAFSLLFAFVIFGVVFLYNK</sequence>
<dbReference type="PANTHER" id="PTHR10830:SF0">
    <property type="entry name" value="DOLICHYL-DIPHOSPHOOLIGOSACCHARIDE--PROTEIN GLYCOSYLTRANSFERASE 48 KDA SUBUNIT"/>
    <property type="match status" value="1"/>
</dbReference>
<keyword evidence="8" id="KW-0732">Signal</keyword>
<dbReference type="InterPro" id="IPR055457">
    <property type="entry name" value="OST48_N"/>
</dbReference>
<dbReference type="GO" id="GO:0008250">
    <property type="term" value="C:oligosaccharyltransferase complex"/>
    <property type="evidence" value="ECO:0000318"/>
    <property type="project" value="GO_Central"/>
</dbReference>
<evidence type="ECO:0000256" key="8">
    <source>
        <dbReference type="RuleBase" id="RU361142"/>
    </source>
</evidence>
<dbReference type="OrthoDB" id="29105at2759"/>
<keyword evidence="5 8" id="KW-0256">Endoplasmic reticulum</keyword>
<keyword evidence="12" id="KW-1185">Reference proteome</keyword>
<dbReference type="Pfam" id="PF03345">
    <property type="entry name" value="OST48_N"/>
    <property type="match status" value="1"/>
</dbReference>
<feature type="domain" description="OST48 middle" evidence="10">
    <location>
        <begin position="302"/>
        <end position="440"/>
    </location>
</feature>
<organism evidence="11 12">
    <name type="scientific">Klebsormidium nitens</name>
    <name type="common">Green alga</name>
    <name type="synonym">Ulothrix nitens</name>
    <dbReference type="NCBI Taxonomy" id="105231"/>
    <lineage>
        <taxon>Eukaryota</taxon>
        <taxon>Viridiplantae</taxon>
        <taxon>Streptophyta</taxon>
        <taxon>Klebsormidiophyceae</taxon>
        <taxon>Klebsormidiales</taxon>
        <taxon>Klebsormidiaceae</taxon>
        <taxon>Klebsormidium</taxon>
    </lineage>
</organism>
<feature type="domain" description="OST48 N-terminal" evidence="9">
    <location>
        <begin position="34"/>
        <end position="288"/>
    </location>
</feature>
<comment type="similarity">
    <text evidence="3 8">Belongs to the DDOST 48 kDa subunit family.</text>
</comment>
<comment type="pathway">
    <text evidence="2 8">Protein modification; protein glycosylation.</text>
</comment>
<gene>
    <name evidence="11" type="ORF">KFL_000830250</name>
</gene>
<dbReference type="GO" id="GO:0018279">
    <property type="term" value="P:protein N-linked glycosylation via asparagine"/>
    <property type="evidence" value="ECO:0000318"/>
    <property type="project" value="GO_Central"/>
</dbReference>
<feature type="chain" id="PRO_5011831155" description="Dolichyl-diphosphooligosaccharide--protein glycosyltransferase 48 kDa subunit" evidence="8">
    <location>
        <begin position="25"/>
        <end position="440"/>
    </location>
</feature>
<evidence type="ECO:0000313" key="12">
    <source>
        <dbReference type="Proteomes" id="UP000054558"/>
    </source>
</evidence>
<evidence type="ECO:0000256" key="3">
    <source>
        <dbReference type="ARBA" id="ARBA00008743"/>
    </source>
</evidence>
<evidence type="ECO:0000256" key="1">
    <source>
        <dbReference type="ARBA" id="ARBA00004479"/>
    </source>
</evidence>
<keyword evidence="11" id="KW-0808">Transferase</keyword>
<evidence type="ECO:0000256" key="7">
    <source>
        <dbReference type="ARBA" id="ARBA00023136"/>
    </source>
</evidence>
<comment type="subcellular location">
    <subcellularLocation>
        <location evidence="8">Endoplasmic reticulum membrane</location>
        <topology evidence="8">Single-pass type I membrane protein</topology>
    </subcellularLocation>
    <subcellularLocation>
        <location evidence="1">Membrane</location>
        <topology evidence="1">Single-pass type I membrane protein</topology>
    </subcellularLocation>
</comment>
<evidence type="ECO:0000313" key="11">
    <source>
        <dbReference type="EMBL" id="GAQ81543.1"/>
    </source>
</evidence>
<name>A0A1Y1HTT8_KLENI</name>
<dbReference type="Pfam" id="PF23358">
    <property type="entry name" value="OST48_MD"/>
    <property type="match status" value="1"/>
</dbReference>
<dbReference type="InterPro" id="IPR005013">
    <property type="entry name" value="DDOST_48_kDa_subunit"/>
</dbReference>
<feature type="signal peptide" evidence="8">
    <location>
        <begin position="1"/>
        <end position="24"/>
    </location>
</feature>
<accession>A0A1Y1HTT8</accession>
<keyword evidence="7 8" id="KW-0472">Membrane</keyword>
<protein>
    <recommendedName>
        <fullName evidence="8">Dolichyl-diphosphooligosaccharide--protein glycosyltransferase 48 kDa subunit</fullName>
        <shortName evidence="8">Oligosaccharyl transferase 48 kDa subunit</shortName>
    </recommendedName>
</protein>
<dbReference type="GO" id="GO:0016740">
    <property type="term" value="F:transferase activity"/>
    <property type="evidence" value="ECO:0007669"/>
    <property type="project" value="UniProtKB-KW"/>
</dbReference>
<evidence type="ECO:0000256" key="6">
    <source>
        <dbReference type="ARBA" id="ARBA00022989"/>
    </source>
</evidence>
<evidence type="ECO:0000259" key="10">
    <source>
        <dbReference type="Pfam" id="PF23358"/>
    </source>
</evidence>
<comment type="function">
    <text evidence="8">Subunit of the oligosaccharyl transferase (OST) complex that catalyzes the initial transfer of a defined glycan (Glc(3)Man(9)GlcNAc(2) in eukaryotes) from the lipid carrier dolichol-pyrophosphate to an asparagine residue within an Asn-X-Ser/Thr consensus motif in nascent polypeptide chains, the first step in protein N-glycosylation. N-glycosylation occurs cotranslationally and the complex associates with the Sec61 complex at the channel-forming translocon complex that mediates protein translocation across the endoplasmic reticulum (ER).</text>
</comment>
<reference evidence="11 12" key="1">
    <citation type="journal article" date="2014" name="Nat. Commun.">
        <title>Klebsormidium flaccidum genome reveals primary factors for plant terrestrial adaptation.</title>
        <authorList>
            <person name="Hori K."/>
            <person name="Maruyama F."/>
            <person name="Fujisawa T."/>
            <person name="Togashi T."/>
            <person name="Yamamoto N."/>
            <person name="Seo M."/>
            <person name="Sato S."/>
            <person name="Yamada T."/>
            <person name="Mori H."/>
            <person name="Tajima N."/>
            <person name="Moriyama T."/>
            <person name="Ikeuchi M."/>
            <person name="Watanabe M."/>
            <person name="Wada H."/>
            <person name="Kobayashi K."/>
            <person name="Saito M."/>
            <person name="Masuda T."/>
            <person name="Sasaki-Sekimoto Y."/>
            <person name="Mashiguchi K."/>
            <person name="Awai K."/>
            <person name="Shimojima M."/>
            <person name="Masuda S."/>
            <person name="Iwai M."/>
            <person name="Nobusawa T."/>
            <person name="Narise T."/>
            <person name="Kondo S."/>
            <person name="Saito H."/>
            <person name="Sato R."/>
            <person name="Murakawa M."/>
            <person name="Ihara Y."/>
            <person name="Oshima-Yamada Y."/>
            <person name="Ohtaka K."/>
            <person name="Satoh M."/>
            <person name="Sonobe K."/>
            <person name="Ishii M."/>
            <person name="Ohtani R."/>
            <person name="Kanamori-Sato M."/>
            <person name="Honoki R."/>
            <person name="Miyazaki D."/>
            <person name="Mochizuki H."/>
            <person name="Umetsu J."/>
            <person name="Higashi K."/>
            <person name="Shibata D."/>
            <person name="Kamiya Y."/>
            <person name="Sato N."/>
            <person name="Nakamura Y."/>
            <person name="Tabata S."/>
            <person name="Ida S."/>
            <person name="Kurokawa K."/>
            <person name="Ohta H."/>
        </authorList>
    </citation>
    <scope>NUCLEOTIDE SEQUENCE [LARGE SCALE GENOMIC DNA]</scope>
    <source>
        <strain evidence="11 12">NIES-2285</strain>
    </source>
</reference>
<dbReference type="PANTHER" id="PTHR10830">
    <property type="entry name" value="DOLICHYL-DIPHOSPHOOLIGOSACCHARIDE--PROTEIN GLYCOSYLTRANSFERASE 48 KDA SUBUNIT"/>
    <property type="match status" value="1"/>
</dbReference>
<dbReference type="Proteomes" id="UP000054558">
    <property type="component" value="Unassembled WGS sequence"/>
</dbReference>
<dbReference type="OMA" id="AHDEYPR"/>
<keyword evidence="6 8" id="KW-1133">Transmembrane helix</keyword>
<dbReference type="STRING" id="105231.A0A1Y1HTT8"/>